<protein>
    <submittedName>
        <fullName evidence="1">Uncharacterized protein</fullName>
    </submittedName>
</protein>
<dbReference type="Proteomes" id="UP000237797">
    <property type="component" value="Unassembled WGS sequence"/>
</dbReference>
<reference evidence="1 2" key="1">
    <citation type="submission" date="2018-03" db="EMBL/GenBank/DDBJ databases">
        <title>Genomic Encyclopedia of Archaeal and Bacterial Type Strains, Phase II (KMG-II): from individual species to whole genera.</title>
        <authorList>
            <person name="Goeker M."/>
        </authorList>
    </citation>
    <scope>NUCLEOTIDE SEQUENCE [LARGE SCALE GENOMIC DNA]</scope>
    <source>
        <strain evidence="1 2">DSM 44946</strain>
    </source>
</reference>
<name>A0A2T0LEL8_9BACL</name>
<evidence type="ECO:0000313" key="1">
    <source>
        <dbReference type="EMBL" id="PRX40372.1"/>
    </source>
</evidence>
<accession>A0A2T0LEL8</accession>
<dbReference type="OrthoDB" id="2691866at2"/>
<evidence type="ECO:0000313" key="2">
    <source>
        <dbReference type="Proteomes" id="UP000237797"/>
    </source>
</evidence>
<keyword evidence="2" id="KW-1185">Reference proteome</keyword>
<proteinExistence type="predicted"/>
<dbReference type="RefSeq" id="WP_106345376.1">
    <property type="nucleotide sequence ID" value="NZ_PVNE01000014.1"/>
</dbReference>
<dbReference type="AlphaFoldDB" id="A0A2T0LEL8"/>
<organism evidence="1 2">
    <name type="scientific">Planifilum fimeticola</name>
    <dbReference type="NCBI Taxonomy" id="201975"/>
    <lineage>
        <taxon>Bacteria</taxon>
        <taxon>Bacillati</taxon>
        <taxon>Bacillota</taxon>
        <taxon>Bacilli</taxon>
        <taxon>Bacillales</taxon>
        <taxon>Thermoactinomycetaceae</taxon>
        <taxon>Planifilum</taxon>
    </lineage>
</organism>
<gene>
    <name evidence="1" type="ORF">CLV97_11460</name>
</gene>
<comment type="caution">
    <text evidence="1">The sequence shown here is derived from an EMBL/GenBank/DDBJ whole genome shotgun (WGS) entry which is preliminary data.</text>
</comment>
<sequence>MEFSLMSKYGRYPCEVVVDEDQFRFWVRNADTTGEFFQSQQELLEWIRKHWRREDFLRPEEFDHLLNALARGDAP</sequence>
<dbReference type="EMBL" id="PVNE01000014">
    <property type="protein sequence ID" value="PRX40372.1"/>
    <property type="molecule type" value="Genomic_DNA"/>
</dbReference>